<sequence>MSSSAAASTTHRVPVGLAALVLVLAVAQAATPALSTVLGGAQPDESTVDLLITPAGWTFSIWGLIYLLAIVTALAVLVRRSTGSRDPRRLLVALAVAQAGAALWIVFSANQMSWFTSVTLTVMVVALLDAARTAAGPTGTTEGDESPRWLTLLVRTTVGIYAAWATAAVFQNWASDLAEATLDPTDVRWQLVLLVGSVVLGAAVTVLLGGRLPGYPLALLWALTGILAEARGDSAAVLVTAVAGMVVVLAALVVALRRERSLAP</sequence>
<comment type="caution">
    <text evidence="2">The sequence shown here is derived from an EMBL/GenBank/DDBJ whole genome shotgun (WGS) entry which is preliminary data.</text>
</comment>
<keyword evidence="1" id="KW-0812">Transmembrane</keyword>
<evidence type="ECO:0000256" key="1">
    <source>
        <dbReference type="SAM" id="Phobius"/>
    </source>
</evidence>
<dbReference type="Proteomes" id="UP001501480">
    <property type="component" value="Unassembled WGS sequence"/>
</dbReference>
<evidence type="ECO:0000313" key="2">
    <source>
        <dbReference type="EMBL" id="GAA2072451.1"/>
    </source>
</evidence>
<gene>
    <name evidence="2" type="ORF">GCM10009821_08140</name>
</gene>
<keyword evidence="1" id="KW-0472">Membrane</keyword>
<organism evidence="2 3">
    <name type="scientific">Aeromicrobium halocynthiae</name>
    <dbReference type="NCBI Taxonomy" id="560557"/>
    <lineage>
        <taxon>Bacteria</taxon>
        <taxon>Bacillati</taxon>
        <taxon>Actinomycetota</taxon>
        <taxon>Actinomycetes</taxon>
        <taxon>Propionibacteriales</taxon>
        <taxon>Nocardioidaceae</taxon>
        <taxon>Aeromicrobium</taxon>
    </lineage>
</organism>
<dbReference type="RefSeq" id="WP_344324760.1">
    <property type="nucleotide sequence ID" value="NZ_BAAAPY010000002.1"/>
</dbReference>
<feature type="transmembrane region" description="Helical" evidence="1">
    <location>
        <begin position="187"/>
        <end position="207"/>
    </location>
</feature>
<dbReference type="PANTHER" id="PTHR33802:SF2">
    <property type="entry name" value="EF-HAND DOMAIN-CONTAINING PROTEIN"/>
    <property type="match status" value="1"/>
</dbReference>
<feature type="transmembrane region" description="Helical" evidence="1">
    <location>
        <begin position="113"/>
        <end position="131"/>
    </location>
</feature>
<evidence type="ECO:0000313" key="3">
    <source>
        <dbReference type="Proteomes" id="UP001501480"/>
    </source>
</evidence>
<dbReference type="EMBL" id="BAAAPY010000002">
    <property type="protein sequence ID" value="GAA2072451.1"/>
    <property type="molecule type" value="Genomic_DNA"/>
</dbReference>
<name>A0ABN2VUJ1_9ACTN</name>
<feature type="transmembrane region" description="Helical" evidence="1">
    <location>
        <begin position="236"/>
        <end position="256"/>
    </location>
</feature>
<keyword evidence="3" id="KW-1185">Reference proteome</keyword>
<accession>A0ABN2VUJ1</accession>
<reference evidence="2 3" key="1">
    <citation type="journal article" date="2019" name="Int. J. Syst. Evol. Microbiol.">
        <title>The Global Catalogue of Microorganisms (GCM) 10K type strain sequencing project: providing services to taxonomists for standard genome sequencing and annotation.</title>
        <authorList>
            <consortium name="The Broad Institute Genomics Platform"/>
            <consortium name="The Broad Institute Genome Sequencing Center for Infectious Disease"/>
            <person name="Wu L."/>
            <person name="Ma J."/>
        </authorList>
    </citation>
    <scope>NUCLEOTIDE SEQUENCE [LARGE SCALE GENOMIC DNA]</scope>
    <source>
        <strain evidence="2 3">JCM 15749</strain>
    </source>
</reference>
<dbReference type="PANTHER" id="PTHR33802">
    <property type="entry name" value="SI:CH211-161H7.5-RELATED"/>
    <property type="match status" value="1"/>
</dbReference>
<feature type="transmembrane region" description="Helical" evidence="1">
    <location>
        <begin position="59"/>
        <end position="78"/>
    </location>
</feature>
<feature type="transmembrane region" description="Helical" evidence="1">
    <location>
        <begin position="90"/>
        <end position="107"/>
    </location>
</feature>
<keyword evidence="1" id="KW-1133">Transmembrane helix</keyword>
<proteinExistence type="predicted"/>
<protein>
    <recommendedName>
        <fullName evidence="4">MFS transporter</fullName>
    </recommendedName>
</protein>
<evidence type="ECO:0008006" key="4">
    <source>
        <dbReference type="Google" id="ProtNLM"/>
    </source>
</evidence>